<feature type="transmembrane region" description="Helical" evidence="1">
    <location>
        <begin position="160"/>
        <end position="178"/>
    </location>
</feature>
<feature type="transmembrane region" description="Helical" evidence="1">
    <location>
        <begin position="101"/>
        <end position="120"/>
    </location>
</feature>
<feature type="transmembrane region" description="Helical" evidence="1">
    <location>
        <begin position="207"/>
        <end position="228"/>
    </location>
</feature>
<dbReference type="Pfam" id="PF06779">
    <property type="entry name" value="MFS_4"/>
    <property type="match status" value="1"/>
</dbReference>
<feature type="transmembrane region" description="Helical" evidence="1">
    <location>
        <begin position="240"/>
        <end position="259"/>
    </location>
</feature>
<dbReference type="InterPro" id="IPR036259">
    <property type="entry name" value="MFS_trans_sf"/>
</dbReference>
<reference evidence="2 3" key="1">
    <citation type="submission" date="2024-06" db="EMBL/GenBank/DDBJ databases">
        <authorList>
            <person name="Woo H."/>
        </authorList>
    </citation>
    <scope>NUCLEOTIDE SEQUENCE [LARGE SCALE GENOMIC DNA]</scope>
    <source>
        <strain evidence="2 3">Si-c</strain>
    </source>
</reference>
<protein>
    <submittedName>
        <fullName evidence="2">YbfB/YjiJ family MFS transporter</fullName>
    </submittedName>
</protein>
<sequence length="406" mass="41725">MRSPVPLSLTGMTVLALALGIGRFLLTPLLPLMQADAGLSLVGGGWLASINNIGYLLGALLCTALALPQRASLRTGLVLVALGTLGMGLAPSLPLWLLCRFVAGVAAAMLMVHGIAWCGAHLRLHGRLGLEAVLYSGPGVGIIASGTLVAALHGAGVDSAHWWLAFGAASAAVTALIWRTLDAPAAPAVATVAKGDARDAGPTWPLVAIYGLFGFGYVIPATFLPLIADAQLHLPALREWFWPLYGVATVSATLLLGALTVRSNYAGLAGCCLSMLLGTALCLYWPSRAGLALGTVLEGAAITPVVMFTMREAARLAPRDPTRLIGALTAAFGIGQIVGPPVAAMLAARRHGFAAPLELAALASVLALAIALSRLRRGNALRATRRAAVSGSSCAPSPRNPRTECR</sequence>
<dbReference type="RefSeq" id="WP_367854153.1">
    <property type="nucleotide sequence ID" value="NZ_JBFOHK010000002.1"/>
</dbReference>
<accession>A0ABV3QE31</accession>
<proteinExistence type="predicted"/>
<feature type="transmembrane region" description="Helical" evidence="1">
    <location>
        <begin position="76"/>
        <end position="95"/>
    </location>
</feature>
<name>A0ABV3QE31_9GAMM</name>
<dbReference type="SUPFAM" id="SSF103473">
    <property type="entry name" value="MFS general substrate transporter"/>
    <property type="match status" value="1"/>
</dbReference>
<dbReference type="PANTHER" id="PTHR23537:SF1">
    <property type="entry name" value="SUGAR TRANSPORTER"/>
    <property type="match status" value="1"/>
</dbReference>
<dbReference type="Proteomes" id="UP001556220">
    <property type="component" value="Unassembled WGS sequence"/>
</dbReference>
<evidence type="ECO:0000313" key="3">
    <source>
        <dbReference type="Proteomes" id="UP001556220"/>
    </source>
</evidence>
<dbReference type="Gene3D" id="1.20.1250.20">
    <property type="entry name" value="MFS general substrate transporter like domains"/>
    <property type="match status" value="2"/>
</dbReference>
<keyword evidence="1" id="KW-1133">Transmembrane helix</keyword>
<gene>
    <name evidence="2" type="ORF">ABQJ54_10025</name>
</gene>
<feature type="transmembrane region" description="Helical" evidence="1">
    <location>
        <begin position="266"/>
        <end position="286"/>
    </location>
</feature>
<feature type="transmembrane region" description="Helical" evidence="1">
    <location>
        <begin position="7"/>
        <end position="26"/>
    </location>
</feature>
<organism evidence="2 3">
    <name type="scientific">Rhodanobacter lycopersici</name>
    <dbReference type="NCBI Taxonomy" id="3162487"/>
    <lineage>
        <taxon>Bacteria</taxon>
        <taxon>Pseudomonadati</taxon>
        <taxon>Pseudomonadota</taxon>
        <taxon>Gammaproteobacteria</taxon>
        <taxon>Lysobacterales</taxon>
        <taxon>Rhodanobacteraceae</taxon>
        <taxon>Rhodanobacter</taxon>
    </lineage>
</organism>
<comment type="caution">
    <text evidence="2">The sequence shown here is derived from an EMBL/GenBank/DDBJ whole genome shotgun (WGS) entry which is preliminary data.</text>
</comment>
<feature type="transmembrane region" description="Helical" evidence="1">
    <location>
        <begin position="132"/>
        <end position="154"/>
    </location>
</feature>
<feature type="transmembrane region" description="Helical" evidence="1">
    <location>
        <begin position="46"/>
        <end position="67"/>
    </location>
</feature>
<dbReference type="EMBL" id="JBFOHK010000002">
    <property type="protein sequence ID" value="MEW9572093.1"/>
    <property type="molecule type" value="Genomic_DNA"/>
</dbReference>
<keyword evidence="1" id="KW-0472">Membrane</keyword>
<dbReference type="InterPro" id="IPR010645">
    <property type="entry name" value="MFS_4"/>
</dbReference>
<keyword evidence="1" id="KW-0812">Transmembrane</keyword>
<feature type="transmembrane region" description="Helical" evidence="1">
    <location>
        <begin position="292"/>
        <end position="310"/>
    </location>
</feature>
<keyword evidence="3" id="KW-1185">Reference proteome</keyword>
<feature type="transmembrane region" description="Helical" evidence="1">
    <location>
        <begin position="322"/>
        <end position="347"/>
    </location>
</feature>
<feature type="transmembrane region" description="Helical" evidence="1">
    <location>
        <begin position="353"/>
        <end position="372"/>
    </location>
</feature>
<evidence type="ECO:0000256" key="1">
    <source>
        <dbReference type="SAM" id="Phobius"/>
    </source>
</evidence>
<evidence type="ECO:0000313" key="2">
    <source>
        <dbReference type="EMBL" id="MEW9572093.1"/>
    </source>
</evidence>
<dbReference type="PANTHER" id="PTHR23537">
    <property type="match status" value="1"/>
</dbReference>